<keyword evidence="5" id="KW-1185">Reference proteome</keyword>
<dbReference type="KEGG" id="smic:SmB9_34660"/>
<dbReference type="EMBL" id="AP018711">
    <property type="protein sequence ID" value="BBE35808.1"/>
    <property type="molecule type" value="Genomic_DNA"/>
</dbReference>
<evidence type="ECO:0000256" key="1">
    <source>
        <dbReference type="SAM" id="MobiDB-lite"/>
    </source>
</evidence>
<dbReference type="InterPro" id="IPR003772">
    <property type="entry name" value="YceD"/>
</dbReference>
<sequence length="176" mass="18687">MSEFMRPLGLDEIGGGIERRIAANPEERAALAARFDVRALDRLEAVLTAAPAPGGVRVTGRVEGDAVQACVTSGEDVPARIDEPVELLFLQNLGPDGEEIELHEGDCDVLPLEGRSIDLGEVAAQTFGLALDPYPHAAPEVLAAARRRLLSEEEAAAREAAEKAQANPFAALKRNS</sequence>
<dbReference type="Proteomes" id="UP000276029">
    <property type="component" value="Unassembled WGS sequence"/>
</dbReference>
<dbReference type="Pfam" id="PF02620">
    <property type="entry name" value="YceD"/>
    <property type="match status" value="1"/>
</dbReference>
<evidence type="ECO:0000313" key="4">
    <source>
        <dbReference type="Proteomes" id="UP000275727"/>
    </source>
</evidence>
<gene>
    <name evidence="3" type="ORF">DFR51_2643</name>
    <name evidence="2" type="ORF">SmB9_34660</name>
</gene>
<organism evidence="2 4">
    <name type="scientific">Sphingosinicella microcystinivorans</name>
    <dbReference type="NCBI Taxonomy" id="335406"/>
    <lineage>
        <taxon>Bacteria</taxon>
        <taxon>Pseudomonadati</taxon>
        <taxon>Pseudomonadota</taxon>
        <taxon>Alphaproteobacteria</taxon>
        <taxon>Sphingomonadales</taxon>
        <taxon>Sphingosinicellaceae</taxon>
        <taxon>Sphingosinicella</taxon>
    </lineage>
</organism>
<proteinExistence type="predicted"/>
<evidence type="ECO:0000313" key="5">
    <source>
        <dbReference type="Proteomes" id="UP000276029"/>
    </source>
</evidence>
<accession>A0AAD1D9B5</accession>
<dbReference type="Proteomes" id="UP000275727">
    <property type="component" value="Chromosome"/>
</dbReference>
<protein>
    <submittedName>
        <fullName evidence="3">Uncharacterized metal-binding protein YceD (DUF177 family)</fullName>
    </submittedName>
</protein>
<evidence type="ECO:0000313" key="2">
    <source>
        <dbReference type="EMBL" id="BBE35808.1"/>
    </source>
</evidence>
<feature type="region of interest" description="Disordered" evidence="1">
    <location>
        <begin position="154"/>
        <end position="176"/>
    </location>
</feature>
<name>A0AAD1D9B5_SPHMI</name>
<dbReference type="AlphaFoldDB" id="A0AAD1D9B5"/>
<reference evidence="3 5" key="2">
    <citation type="submission" date="2018-10" db="EMBL/GenBank/DDBJ databases">
        <title>Genomic Encyclopedia of Type Strains, Phase IV (KMG-IV): sequencing the most valuable type-strain genomes for metagenomic binning, comparative biology and taxonomic classification.</title>
        <authorList>
            <person name="Goeker M."/>
        </authorList>
    </citation>
    <scope>NUCLEOTIDE SEQUENCE [LARGE SCALE GENOMIC DNA]</scope>
    <source>
        <strain evidence="3 5">DSM 19791</strain>
    </source>
</reference>
<dbReference type="RefSeq" id="WP_160119280.1">
    <property type="nucleotide sequence ID" value="NZ_AP018711.1"/>
</dbReference>
<reference evidence="2 4" key="1">
    <citation type="submission" date="2018-06" db="EMBL/GenBank/DDBJ databases">
        <title>Complete Genome Sequence of the Microcystin-Degrading Bacterium Sphingosinicella microcystinivorans Strain B-9.</title>
        <authorList>
            <person name="Jin H."/>
            <person name="Nishizawa T."/>
            <person name="Guo Y."/>
            <person name="Nishizawa A."/>
            <person name="Park H."/>
            <person name="Kato H."/>
            <person name="Tsuji K."/>
            <person name="Harada K."/>
        </authorList>
    </citation>
    <scope>NUCLEOTIDE SEQUENCE [LARGE SCALE GENOMIC DNA]</scope>
    <source>
        <strain evidence="2 4">B9</strain>
    </source>
</reference>
<evidence type="ECO:0000313" key="3">
    <source>
        <dbReference type="EMBL" id="RKS87996.1"/>
    </source>
</evidence>
<dbReference type="EMBL" id="RBWX01000009">
    <property type="protein sequence ID" value="RKS87996.1"/>
    <property type="molecule type" value="Genomic_DNA"/>
</dbReference>